<name>A0A5C3LJ46_9AGAR</name>
<keyword evidence="3" id="KW-1185">Reference proteome</keyword>
<evidence type="ECO:0000313" key="2">
    <source>
        <dbReference type="EMBL" id="TFK33114.1"/>
    </source>
</evidence>
<organism evidence="2 3">
    <name type="scientific">Crucibulum laeve</name>
    <dbReference type="NCBI Taxonomy" id="68775"/>
    <lineage>
        <taxon>Eukaryota</taxon>
        <taxon>Fungi</taxon>
        <taxon>Dikarya</taxon>
        <taxon>Basidiomycota</taxon>
        <taxon>Agaricomycotina</taxon>
        <taxon>Agaricomycetes</taxon>
        <taxon>Agaricomycetidae</taxon>
        <taxon>Agaricales</taxon>
        <taxon>Agaricineae</taxon>
        <taxon>Nidulariaceae</taxon>
        <taxon>Crucibulum</taxon>
    </lineage>
</organism>
<dbReference type="EMBL" id="ML213655">
    <property type="protein sequence ID" value="TFK33114.1"/>
    <property type="molecule type" value="Genomic_DNA"/>
</dbReference>
<feature type="compositionally biased region" description="Basic and acidic residues" evidence="1">
    <location>
        <begin position="182"/>
        <end position="192"/>
    </location>
</feature>
<dbReference type="InterPro" id="IPR059179">
    <property type="entry name" value="MLKL-like_MCAfunc"/>
</dbReference>
<dbReference type="OrthoDB" id="2897476at2759"/>
<sequence length="255" mass="28894">MPWLSKVRVFAVRKRENTSQFSSVQDDWLSNAITFGKALQAAGDLAPFPYIKGAAGTLVALLEPLQQMYKNRNDYKRLTESIVTILKHLEEDVRKNPAAALASEPFKEQCKEVESFLHAIANDLQTRFSPSNMNRFKEMWSSSSLRDLITQYQRDVDKMCINLILRNTNHMRIHLEVNDKAPIHSTEKDDNKSGTGTEDDLELSNHRRYVIGDLQLLPGDYSSDPAADVTYAVALPDVSGRKTAKLYRGKDAYKV</sequence>
<dbReference type="CDD" id="cd21037">
    <property type="entry name" value="MLKL_NTD"/>
    <property type="match status" value="1"/>
</dbReference>
<accession>A0A5C3LJ46</accession>
<protein>
    <submittedName>
        <fullName evidence="2">Uncharacterized protein</fullName>
    </submittedName>
</protein>
<feature type="region of interest" description="Disordered" evidence="1">
    <location>
        <begin position="182"/>
        <end position="201"/>
    </location>
</feature>
<evidence type="ECO:0000313" key="3">
    <source>
        <dbReference type="Proteomes" id="UP000308652"/>
    </source>
</evidence>
<reference evidence="2 3" key="1">
    <citation type="journal article" date="2019" name="Nat. Ecol. Evol.">
        <title>Megaphylogeny resolves global patterns of mushroom evolution.</title>
        <authorList>
            <person name="Varga T."/>
            <person name="Krizsan K."/>
            <person name="Foldi C."/>
            <person name="Dima B."/>
            <person name="Sanchez-Garcia M."/>
            <person name="Sanchez-Ramirez S."/>
            <person name="Szollosi G.J."/>
            <person name="Szarkandi J.G."/>
            <person name="Papp V."/>
            <person name="Albert L."/>
            <person name="Andreopoulos W."/>
            <person name="Angelini C."/>
            <person name="Antonin V."/>
            <person name="Barry K.W."/>
            <person name="Bougher N.L."/>
            <person name="Buchanan P."/>
            <person name="Buyck B."/>
            <person name="Bense V."/>
            <person name="Catcheside P."/>
            <person name="Chovatia M."/>
            <person name="Cooper J."/>
            <person name="Damon W."/>
            <person name="Desjardin D."/>
            <person name="Finy P."/>
            <person name="Geml J."/>
            <person name="Haridas S."/>
            <person name="Hughes K."/>
            <person name="Justo A."/>
            <person name="Karasinski D."/>
            <person name="Kautmanova I."/>
            <person name="Kiss B."/>
            <person name="Kocsube S."/>
            <person name="Kotiranta H."/>
            <person name="LaButti K.M."/>
            <person name="Lechner B.E."/>
            <person name="Liimatainen K."/>
            <person name="Lipzen A."/>
            <person name="Lukacs Z."/>
            <person name="Mihaltcheva S."/>
            <person name="Morgado L.N."/>
            <person name="Niskanen T."/>
            <person name="Noordeloos M.E."/>
            <person name="Ohm R.A."/>
            <person name="Ortiz-Santana B."/>
            <person name="Ovrebo C."/>
            <person name="Racz N."/>
            <person name="Riley R."/>
            <person name="Savchenko A."/>
            <person name="Shiryaev A."/>
            <person name="Soop K."/>
            <person name="Spirin V."/>
            <person name="Szebenyi C."/>
            <person name="Tomsovsky M."/>
            <person name="Tulloss R.E."/>
            <person name="Uehling J."/>
            <person name="Grigoriev I.V."/>
            <person name="Vagvolgyi C."/>
            <person name="Papp T."/>
            <person name="Martin F.M."/>
            <person name="Miettinen O."/>
            <person name="Hibbett D.S."/>
            <person name="Nagy L.G."/>
        </authorList>
    </citation>
    <scope>NUCLEOTIDE SEQUENCE [LARGE SCALE GENOMIC DNA]</scope>
    <source>
        <strain evidence="2 3">CBS 166.37</strain>
    </source>
</reference>
<dbReference type="AlphaFoldDB" id="A0A5C3LJ46"/>
<evidence type="ECO:0000256" key="1">
    <source>
        <dbReference type="SAM" id="MobiDB-lite"/>
    </source>
</evidence>
<dbReference type="Proteomes" id="UP000308652">
    <property type="component" value="Unassembled WGS sequence"/>
</dbReference>
<gene>
    <name evidence="2" type="ORF">BDQ12DRAFT_728078</name>
</gene>
<proteinExistence type="predicted"/>